<feature type="non-terminal residue" evidence="1">
    <location>
        <position position="61"/>
    </location>
</feature>
<comment type="caution">
    <text evidence="1">The sequence shown here is derived from an EMBL/GenBank/DDBJ whole genome shotgun (WGS) entry which is preliminary data.</text>
</comment>
<evidence type="ECO:0000313" key="1">
    <source>
        <dbReference type="EMBL" id="GAF86359.1"/>
    </source>
</evidence>
<organism evidence="1">
    <name type="scientific">marine sediment metagenome</name>
    <dbReference type="NCBI Taxonomy" id="412755"/>
    <lineage>
        <taxon>unclassified sequences</taxon>
        <taxon>metagenomes</taxon>
        <taxon>ecological metagenomes</taxon>
    </lineage>
</organism>
<dbReference type="AlphaFoldDB" id="X0SZF5"/>
<accession>X0SZF5</accession>
<proteinExistence type="predicted"/>
<dbReference type="EMBL" id="BARS01017612">
    <property type="protein sequence ID" value="GAF86359.1"/>
    <property type="molecule type" value="Genomic_DNA"/>
</dbReference>
<gene>
    <name evidence="1" type="ORF">S01H1_28783</name>
</gene>
<protein>
    <submittedName>
        <fullName evidence="1">Uncharacterized protein</fullName>
    </submittedName>
</protein>
<name>X0SZF5_9ZZZZ</name>
<reference evidence="1" key="1">
    <citation type="journal article" date="2014" name="Front. Microbiol.">
        <title>High frequency of phylogenetically diverse reductive dehalogenase-homologous genes in deep subseafloor sedimentary metagenomes.</title>
        <authorList>
            <person name="Kawai M."/>
            <person name="Futagami T."/>
            <person name="Toyoda A."/>
            <person name="Takaki Y."/>
            <person name="Nishi S."/>
            <person name="Hori S."/>
            <person name="Arai W."/>
            <person name="Tsubouchi T."/>
            <person name="Morono Y."/>
            <person name="Uchiyama I."/>
            <person name="Ito T."/>
            <person name="Fujiyama A."/>
            <person name="Inagaki F."/>
            <person name="Takami H."/>
        </authorList>
    </citation>
    <scope>NUCLEOTIDE SEQUENCE</scope>
    <source>
        <strain evidence="1">Expedition CK06-06</strain>
    </source>
</reference>
<sequence length="61" mass="6801">MVQGFADHVSAKAIQYGGQVSRQFYLLIRHEASSDEEHDIRALDIMLGPEFPTEPRANSGL</sequence>